<sequence length="334" mass="36958">VPTWLKFEWEQSAVLGLRFLEWGPTRSTSSERPLRRRPRRPPAPRPVGATGQRRRLGSSCPTLAGALRLRGPPQWPRPPLREALPVGWALLLLLVLEHLAALWAELGRSYQRRGLAAWWQLSEVAAPPLRLASLLRPPARGCCCPPPAAAAPAALAAPGAGGALGAAAPAGAAGIGYFDLRVLPVQCDLLGDRLLPFDRAVQSFREDLFADWPIKGPRSCFWVCRYIALNGGSPTGRHARWKHDAKLQSQDPLVSAHERCCRLLETMACYDQINLPNSATAENLARSLQVQEERWRERDSHQYCGAYIIRLGRACPELTERVAKELSREHALPK</sequence>
<name>A0ABN9VIM3_9DINO</name>
<dbReference type="EMBL" id="CAUYUJ010017189">
    <property type="protein sequence ID" value="CAK0872690.1"/>
    <property type="molecule type" value="Genomic_DNA"/>
</dbReference>
<protein>
    <submittedName>
        <fullName evidence="2">Uncharacterized protein</fullName>
    </submittedName>
</protein>
<gene>
    <name evidence="2" type="ORF">PCOR1329_LOCUS58074</name>
</gene>
<organism evidence="2 3">
    <name type="scientific">Prorocentrum cordatum</name>
    <dbReference type="NCBI Taxonomy" id="2364126"/>
    <lineage>
        <taxon>Eukaryota</taxon>
        <taxon>Sar</taxon>
        <taxon>Alveolata</taxon>
        <taxon>Dinophyceae</taxon>
        <taxon>Prorocentrales</taxon>
        <taxon>Prorocentraceae</taxon>
        <taxon>Prorocentrum</taxon>
    </lineage>
</organism>
<accession>A0ABN9VIM3</accession>
<feature type="region of interest" description="Disordered" evidence="1">
    <location>
        <begin position="26"/>
        <end position="58"/>
    </location>
</feature>
<feature type="non-terminal residue" evidence="2">
    <location>
        <position position="1"/>
    </location>
</feature>
<feature type="non-terminal residue" evidence="2">
    <location>
        <position position="334"/>
    </location>
</feature>
<proteinExistence type="predicted"/>
<reference evidence="2" key="1">
    <citation type="submission" date="2023-10" db="EMBL/GenBank/DDBJ databases">
        <authorList>
            <person name="Chen Y."/>
            <person name="Shah S."/>
            <person name="Dougan E. K."/>
            <person name="Thang M."/>
            <person name="Chan C."/>
        </authorList>
    </citation>
    <scope>NUCLEOTIDE SEQUENCE [LARGE SCALE GENOMIC DNA]</scope>
</reference>
<evidence type="ECO:0000313" key="3">
    <source>
        <dbReference type="Proteomes" id="UP001189429"/>
    </source>
</evidence>
<evidence type="ECO:0000313" key="2">
    <source>
        <dbReference type="EMBL" id="CAK0872690.1"/>
    </source>
</evidence>
<comment type="caution">
    <text evidence="2">The sequence shown here is derived from an EMBL/GenBank/DDBJ whole genome shotgun (WGS) entry which is preliminary data.</text>
</comment>
<keyword evidence="3" id="KW-1185">Reference proteome</keyword>
<dbReference type="Proteomes" id="UP001189429">
    <property type="component" value="Unassembled WGS sequence"/>
</dbReference>
<evidence type="ECO:0000256" key="1">
    <source>
        <dbReference type="SAM" id="MobiDB-lite"/>
    </source>
</evidence>